<reference evidence="2" key="1">
    <citation type="submission" date="2015-09" db="EMBL/GenBank/DDBJ databases">
        <title>Draft Genome Sequences of Two Novel Amoeba-resistant Intranuclear Bacteria, Candidatus Berkiella cookevillensis and Candidatus Berkiella aquae.</title>
        <authorList>
            <person name="Mehari Y.T."/>
            <person name="Arivett B.A."/>
            <person name="Farone A.L."/>
            <person name="Gunderson J.H."/>
            <person name="Farone M.B."/>
        </authorList>
    </citation>
    <scope>NUCLEOTIDE SEQUENCE [LARGE SCALE GENOMIC DNA]</scope>
    <source>
        <strain evidence="2">CC99</strain>
    </source>
</reference>
<evidence type="ECO:0000313" key="3">
    <source>
        <dbReference type="EMBL" id="MCS5709412.1"/>
    </source>
</evidence>
<feature type="compositionally biased region" description="Polar residues" evidence="1">
    <location>
        <begin position="408"/>
        <end position="430"/>
    </location>
</feature>
<feature type="region of interest" description="Disordered" evidence="1">
    <location>
        <begin position="390"/>
        <end position="451"/>
    </location>
</feature>
<gene>
    <name evidence="2" type="ORF">CC99x_01057</name>
    <name evidence="3" type="ORF">CC99x_010920</name>
</gene>
<reference evidence="3" key="2">
    <citation type="journal article" date="2016" name="Genome Announc.">
        <title>Draft Genome Sequences of Two Novel Amoeba-Resistant Intranuclear Bacteria, 'Candidatus Berkiella cookevillensis' and 'Candidatus Berkiella aquae'.</title>
        <authorList>
            <person name="Mehari Y.T."/>
            <person name="Arivett B.A."/>
            <person name="Farone A.L."/>
            <person name="Gunderson J.H."/>
            <person name="Farone M.B."/>
        </authorList>
    </citation>
    <scope>NUCLEOTIDE SEQUENCE</scope>
    <source>
        <strain evidence="3">CC99</strain>
    </source>
</reference>
<organism evidence="2">
    <name type="scientific">Candidatus Berkiella cookevillensis</name>
    <dbReference type="NCBI Taxonomy" id="437022"/>
    <lineage>
        <taxon>Bacteria</taxon>
        <taxon>Pseudomonadati</taxon>
        <taxon>Pseudomonadota</taxon>
        <taxon>Gammaproteobacteria</taxon>
        <taxon>Candidatus Berkiellales</taxon>
        <taxon>Candidatus Berkiellaceae</taxon>
        <taxon>Candidatus Berkiella</taxon>
    </lineage>
</organism>
<dbReference type="STRING" id="437022.CC99x_01057"/>
<sequence length="451" mass="51077">MKENSQEKQEPIDSQKAHKSIGARIGSVYKRAKAYLEGKKGSVLSSIEKNYQKLSHTETAPPKALKISKEQAKKYLQTQNIEEEFIKNLEKIGKSPKAGWKKLTGKQKFSLINNKLYFLGHGAAVTDQSVQKMNALIHPLIAQSALELQASMQTREAFIAKIKELLSTPEFRERIKEQTKQEMKLYDSAYDTVINCMALAGIKVDEKLDRKIRVELLGGLSFVAHQNNMDAAIDELAKQQSVNVQFDELIRKKARELEQAKSVEPKKLEAVSETQEATLYSASEIEESEKQEEQEEKEEQVELEQVTYDPEAEPEALATELESEQQEQKEVLAQSDEQKSPREESPKIAQKDDLNTQSMPVMHADSLLSKLQSALEDSTGTLSVRARIAQLEGHTTEKKVESKKSQDSETIPQRTQVKSMINMFNSYQKSQHTERAVDPETPEKSRSVKLR</sequence>
<dbReference type="EMBL" id="LKHV01000004">
    <property type="protein sequence ID" value="KRG19062.1"/>
    <property type="molecule type" value="Genomic_DNA"/>
</dbReference>
<accession>A0A0Q9YEY4</accession>
<reference evidence="3" key="3">
    <citation type="submission" date="2021-06" db="EMBL/GenBank/DDBJ databases">
        <title>Genomic Description and Analysis of Intracellular Bacteria, Candidatus Berkiella cookevillensis and Candidatus Berkiella aquae.</title>
        <authorList>
            <person name="Kidane D.T."/>
            <person name="Mehari Y.T."/>
            <person name="Rice F.C."/>
            <person name="Arivett B.A."/>
            <person name="Farone A.L."/>
            <person name="Berk S.G."/>
            <person name="Farone M.B."/>
        </authorList>
    </citation>
    <scope>NUCLEOTIDE SEQUENCE</scope>
    <source>
        <strain evidence="3">CC99</strain>
    </source>
</reference>
<feature type="compositionally biased region" description="Acidic residues" evidence="1">
    <location>
        <begin position="284"/>
        <end position="302"/>
    </location>
</feature>
<protein>
    <submittedName>
        <fullName evidence="2">Uncharacterized protein</fullName>
    </submittedName>
</protein>
<feature type="region of interest" description="Disordered" evidence="1">
    <location>
        <begin position="261"/>
        <end position="362"/>
    </location>
</feature>
<evidence type="ECO:0000313" key="4">
    <source>
        <dbReference type="Proteomes" id="UP000051494"/>
    </source>
</evidence>
<name>A0A0Q9YEY4_9GAMM</name>
<evidence type="ECO:0000313" key="2">
    <source>
        <dbReference type="EMBL" id="KRG19062.1"/>
    </source>
</evidence>
<dbReference type="RefSeq" id="WP_057624174.1">
    <property type="nucleotide sequence ID" value="NZ_LKHV02000001.1"/>
</dbReference>
<dbReference type="EMBL" id="LKHV02000001">
    <property type="protein sequence ID" value="MCS5709412.1"/>
    <property type="molecule type" value="Genomic_DNA"/>
</dbReference>
<feature type="compositionally biased region" description="Polar residues" evidence="1">
    <location>
        <begin position="272"/>
        <end position="281"/>
    </location>
</feature>
<dbReference type="AlphaFoldDB" id="A0A0Q9YEY4"/>
<dbReference type="Proteomes" id="UP000051494">
    <property type="component" value="Unassembled WGS sequence"/>
</dbReference>
<feature type="compositionally biased region" description="Basic and acidic residues" evidence="1">
    <location>
        <begin position="431"/>
        <end position="451"/>
    </location>
</feature>
<proteinExistence type="predicted"/>
<feature type="compositionally biased region" description="Basic and acidic residues" evidence="1">
    <location>
        <begin position="261"/>
        <end position="270"/>
    </location>
</feature>
<keyword evidence="4" id="KW-1185">Reference proteome</keyword>
<feature type="compositionally biased region" description="Basic and acidic residues" evidence="1">
    <location>
        <begin position="394"/>
        <end position="407"/>
    </location>
</feature>
<comment type="caution">
    <text evidence="2">The sequence shown here is derived from an EMBL/GenBank/DDBJ whole genome shotgun (WGS) entry which is preliminary data.</text>
</comment>
<feature type="compositionally biased region" description="Basic and acidic residues" evidence="1">
    <location>
        <begin position="326"/>
        <end position="354"/>
    </location>
</feature>
<evidence type="ECO:0000256" key="1">
    <source>
        <dbReference type="SAM" id="MobiDB-lite"/>
    </source>
</evidence>